<keyword evidence="2" id="KW-1185">Reference proteome</keyword>
<dbReference type="AlphaFoldDB" id="A0A288QLX7"/>
<name>A0A288QLX7_9LACO</name>
<dbReference type="KEGG" id="wso:WSWS_00519"/>
<dbReference type="Proteomes" id="UP000254912">
    <property type="component" value="Unassembled WGS sequence"/>
</dbReference>
<dbReference type="EMBL" id="QRAS01000001">
    <property type="protein sequence ID" value="RDL11730.1"/>
    <property type="molecule type" value="Genomic_DNA"/>
</dbReference>
<dbReference type="GeneID" id="94545724"/>
<gene>
    <name evidence="1" type="ORF">DFP99_0148</name>
</gene>
<dbReference type="RefSeq" id="WP_070229802.1">
    <property type="nucleotide sequence ID" value="NZ_BJYO01000002.1"/>
</dbReference>
<protein>
    <submittedName>
        <fullName evidence="1">Uncharacterized protein</fullName>
    </submittedName>
</protein>
<reference evidence="1 2" key="1">
    <citation type="submission" date="2018-07" db="EMBL/GenBank/DDBJ databases">
        <title>Genomic Encyclopedia of Type Strains, Phase III (KMG-III): the genomes of soil and plant-associated and newly described type strains.</title>
        <authorList>
            <person name="Whitman W."/>
        </authorList>
    </citation>
    <scope>NUCLEOTIDE SEQUENCE [LARGE SCALE GENOMIC DNA]</scope>
    <source>
        <strain evidence="1 2">CECT 7031</strain>
    </source>
</reference>
<comment type="caution">
    <text evidence="1">The sequence shown here is derived from an EMBL/GenBank/DDBJ whole genome shotgun (WGS) entry which is preliminary data.</text>
</comment>
<proteinExistence type="predicted"/>
<organism evidence="1 2">
    <name type="scientific">Weissella soli</name>
    <dbReference type="NCBI Taxonomy" id="155866"/>
    <lineage>
        <taxon>Bacteria</taxon>
        <taxon>Bacillati</taxon>
        <taxon>Bacillota</taxon>
        <taxon>Bacilli</taxon>
        <taxon>Lactobacillales</taxon>
        <taxon>Lactobacillaceae</taxon>
        <taxon>Weissella</taxon>
    </lineage>
</organism>
<evidence type="ECO:0000313" key="1">
    <source>
        <dbReference type="EMBL" id="RDL11730.1"/>
    </source>
</evidence>
<evidence type="ECO:0000313" key="2">
    <source>
        <dbReference type="Proteomes" id="UP000254912"/>
    </source>
</evidence>
<accession>A0A288QLX7</accession>
<sequence>MKLVLLGLLVGVIVILIVRRLVRQNGKKETEKLIVASQHLVNTAMQEVLPKFYARLGVSNADERLTSTLVANIWGHNVMAFEFQIPVTTKVEPTQLKIELDRALDHYVADHHLVSASTDTAIHSTDVWFDQVKPILHIDVAHVVNEQTAAYIRDLRRLNQTLQQ</sequence>